<reference evidence="3" key="1">
    <citation type="submission" date="2017-05" db="EMBL/GenBank/DDBJ databases">
        <title>Improved OligoMM genomes.</title>
        <authorList>
            <person name="Garzetti D."/>
        </authorList>
    </citation>
    <scope>NUCLEOTIDE SEQUENCE [LARGE SCALE GENOMIC DNA]</scope>
    <source>
        <strain evidence="3">YL45</strain>
    </source>
</reference>
<dbReference type="GO" id="GO:0016740">
    <property type="term" value="F:transferase activity"/>
    <property type="evidence" value="ECO:0007669"/>
    <property type="project" value="UniProtKB-KW"/>
</dbReference>
<evidence type="ECO:0000259" key="1">
    <source>
        <dbReference type="Pfam" id="PF01636"/>
    </source>
</evidence>
<dbReference type="EMBL" id="NHMP01000008">
    <property type="protein sequence ID" value="OXE45596.1"/>
    <property type="molecule type" value="Genomic_DNA"/>
</dbReference>
<organism evidence="2 3">
    <name type="scientific">Turicimonas muris</name>
    <dbReference type="NCBI Taxonomy" id="1796652"/>
    <lineage>
        <taxon>Bacteria</taxon>
        <taxon>Pseudomonadati</taxon>
        <taxon>Pseudomonadota</taxon>
        <taxon>Betaproteobacteria</taxon>
        <taxon>Burkholderiales</taxon>
        <taxon>Sutterellaceae</taxon>
        <taxon>Turicimonas</taxon>
    </lineage>
</organism>
<dbReference type="InterPro" id="IPR011009">
    <property type="entry name" value="Kinase-like_dom_sf"/>
</dbReference>
<dbReference type="InterPro" id="IPR002575">
    <property type="entry name" value="Aminoglycoside_PTrfase"/>
</dbReference>
<feature type="domain" description="Aminoglycoside phosphotransferase" evidence="1">
    <location>
        <begin position="25"/>
        <end position="246"/>
    </location>
</feature>
<dbReference type="Pfam" id="PF01636">
    <property type="entry name" value="APH"/>
    <property type="match status" value="1"/>
</dbReference>
<dbReference type="Gene3D" id="3.90.1200.10">
    <property type="match status" value="1"/>
</dbReference>
<dbReference type="GeneID" id="78362056"/>
<keyword evidence="2" id="KW-0808">Transferase</keyword>
<dbReference type="Gene3D" id="3.30.200.20">
    <property type="entry name" value="Phosphorylase Kinase, domain 1"/>
    <property type="match status" value="1"/>
</dbReference>
<protein>
    <submittedName>
        <fullName evidence="2">Aminoglycoside phosphotransferase</fullName>
    </submittedName>
</protein>
<accession>A0A227KDU1</accession>
<evidence type="ECO:0000313" key="3">
    <source>
        <dbReference type="Proteomes" id="UP000214610"/>
    </source>
</evidence>
<comment type="caution">
    <text evidence="2">The sequence shown here is derived from an EMBL/GenBank/DDBJ whole genome shotgun (WGS) entry which is preliminary data.</text>
</comment>
<sequence length="334" mass="38741">MECREQLNKWLALVSPTYGLQPETLTYASSDAGFRQYFRIQGTGRSYIIMDCPKEKQSMKEFVKVDKIMKTAGLNVPEIFEVDFEGGFMLLSDLGTKTYLDVLDHDNADRLMDDATTALVKLQVASKPDVLPPYSAELLRKEINLFTEWFLEKHLHMELSELEKKLLERTFDLIIAKNLSEAKVYVHRDYMPRNLMPEPVDNPGVLDFQDAVYGPISYDIASLCRDAFISWEEHQIIDWTIRYWDKARKAGLPVPADFGAFWKDVEWMGLQRHLKVLGIFCRLSYRDGKDKYIGDLPRFINYVSKTAARYDSLKPLANLMDKIQNKEKQVGYTF</sequence>
<dbReference type="Proteomes" id="UP000214610">
    <property type="component" value="Unassembled WGS sequence"/>
</dbReference>
<dbReference type="AlphaFoldDB" id="A0A227KDU1"/>
<evidence type="ECO:0000313" key="2">
    <source>
        <dbReference type="EMBL" id="OXE45596.1"/>
    </source>
</evidence>
<proteinExistence type="predicted"/>
<name>A0A227KDU1_9BURK</name>
<dbReference type="RefSeq" id="WP_066594066.1">
    <property type="nucleotide sequence ID" value="NZ_CAJTBZ010000003.1"/>
</dbReference>
<keyword evidence="3" id="KW-1185">Reference proteome</keyword>
<gene>
    <name evidence="2" type="ORF">ADH67_10600</name>
</gene>
<dbReference type="SUPFAM" id="SSF56112">
    <property type="entry name" value="Protein kinase-like (PK-like)"/>
    <property type="match status" value="1"/>
</dbReference>